<dbReference type="Pfam" id="PF05018">
    <property type="entry name" value="CFA20_dom"/>
    <property type="match status" value="1"/>
</dbReference>
<name>A0A2A4K6B0_HELVI</name>
<protein>
    <recommendedName>
        <fullName evidence="2">CFA20 domain-containing protein</fullName>
    </recommendedName>
</protein>
<sequence length="332" mass="37905">MFRKAYQRGVFTIFFSIGSKPLAIWDTFTEDGYIKRFVDDDIKSMILEIGGTNVSTTYMVCPKGDAILGIGMPFLVMVVKNLKKYFSFEVTILDDTGTRRRFRISNFQSTTQVLPLCTVMPIGLSDGWNQIQFNLAEFTRRAYKKQFVEVQKVKINANIRLRRIYFADRLVSEDQLPPDYRLFYNLKRKPLDNKDKITNTEIKQEKVTEIIIDQEKVDEPNQAEQRISTVSKGKGSMQVIKVVSGGPGLDVISRLIEVPEEIHDLMSDETNMEPEPLLQADHSTTALIKEVGEFLKEPSMAVVEVAERSESQAETGEPEVVDQDKIEDRSEI</sequence>
<dbReference type="InterPro" id="IPR040441">
    <property type="entry name" value="CFA20/CFAP20DC"/>
</dbReference>
<accession>A0A2A4K6B0</accession>
<dbReference type="PANTHER" id="PTHR12458">
    <property type="entry name" value="ORF PROTEIN"/>
    <property type="match status" value="1"/>
</dbReference>
<comment type="caution">
    <text evidence="3">The sequence shown here is derived from an EMBL/GenBank/DDBJ whole genome shotgun (WGS) entry which is preliminary data.</text>
</comment>
<feature type="region of interest" description="Disordered" evidence="1">
    <location>
        <begin position="305"/>
        <end position="332"/>
    </location>
</feature>
<feature type="domain" description="CFA20" evidence="2">
    <location>
        <begin position="1"/>
        <end position="183"/>
    </location>
</feature>
<evidence type="ECO:0000259" key="2">
    <source>
        <dbReference type="Pfam" id="PF05018"/>
    </source>
</evidence>
<dbReference type="EMBL" id="NWSH01000111">
    <property type="protein sequence ID" value="PCG79444.1"/>
    <property type="molecule type" value="Genomic_DNA"/>
</dbReference>
<reference evidence="3" key="1">
    <citation type="submission" date="2017-09" db="EMBL/GenBank/DDBJ databases">
        <title>Contemporary evolution of a Lepidopteran species, Heliothis virescens, in response to modern agricultural practices.</title>
        <authorList>
            <person name="Fritz M.L."/>
            <person name="Deyonke A.M."/>
            <person name="Papanicolaou A."/>
            <person name="Micinski S."/>
            <person name="Westbrook J."/>
            <person name="Gould F."/>
        </authorList>
    </citation>
    <scope>NUCLEOTIDE SEQUENCE [LARGE SCALE GENOMIC DNA]</scope>
    <source>
        <strain evidence="3">HvINT-</strain>
        <tissue evidence="3">Whole body</tissue>
    </source>
</reference>
<dbReference type="AlphaFoldDB" id="A0A2A4K6B0"/>
<proteinExistence type="predicted"/>
<feature type="compositionally biased region" description="Basic and acidic residues" evidence="1">
    <location>
        <begin position="322"/>
        <end position="332"/>
    </location>
</feature>
<organism evidence="3">
    <name type="scientific">Heliothis virescens</name>
    <name type="common">Tobacco budworm moth</name>
    <dbReference type="NCBI Taxonomy" id="7102"/>
    <lineage>
        <taxon>Eukaryota</taxon>
        <taxon>Metazoa</taxon>
        <taxon>Ecdysozoa</taxon>
        <taxon>Arthropoda</taxon>
        <taxon>Hexapoda</taxon>
        <taxon>Insecta</taxon>
        <taxon>Pterygota</taxon>
        <taxon>Neoptera</taxon>
        <taxon>Endopterygota</taxon>
        <taxon>Lepidoptera</taxon>
        <taxon>Glossata</taxon>
        <taxon>Ditrysia</taxon>
        <taxon>Noctuoidea</taxon>
        <taxon>Noctuidae</taxon>
        <taxon>Heliothinae</taxon>
        <taxon>Heliothis</taxon>
    </lineage>
</organism>
<gene>
    <name evidence="3" type="ORF">B5V51_670</name>
</gene>
<evidence type="ECO:0000256" key="1">
    <source>
        <dbReference type="SAM" id="MobiDB-lite"/>
    </source>
</evidence>
<dbReference type="InterPro" id="IPR007714">
    <property type="entry name" value="CFA20_dom"/>
</dbReference>
<dbReference type="STRING" id="7102.A0A2A4K6B0"/>
<evidence type="ECO:0000313" key="3">
    <source>
        <dbReference type="EMBL" id="PCG79444.1"/>
    </source>
</evidence>